<gene>
    <name evidence="1" type="ORF">ACIKP9_07575</name>
</gene>
<accession>A0ABW8GKZ1</accession>
<organism evidence="1 2">
    <name type="scientific">Methylobacillus methanolivorans</name>
    <dbReference type="NCBI Taxonomy" id="1848927"/>
    <lineage>
        <taxon>Bacteria</taxon>
        <taxon>Pseudomonadati</taxon>
        <taxon>Pseudomonadota</taxon>
        <taxon>Betaproteobacteria</taxon>
        <taxon>Nitrosomonadales</taxon>
        <taxon>Methylophilaceae</taxon>
        <taxon>Methylobacillus</taxon>
    </lineage>
</organism>
<proteinExistence type="predicted"/>
<comment type="caution">
    <text evidence="1">The sequence shown here is derived from an EMBL/GenBank/DDBJ whole genome shotgun (WGS) entry which is preliminary data.</text>
</comment>
<dbReference type="EMBL" id="JBIWXY010000001">
    <property type="protein sequence ID" value="MFJ5446084.1"/>
    <property type="molecule type" value="Genomic_DNA"/>
</dbReference>
<name>A0ABW8GKZ1_9PROT</name>
<evidence type="ECO:0000313" key="1">
    <source>
        <dbReference type="EMBL" id="MFJ5446084.1"/>
    </source>
</evidence>
<evidence type="ECO:0000313" key="2">
    <source>
        <dbReference type="Proteomes" id="UP001617669"/>
    </source>
</evidence>
<dbReference type="Proteomes" id="UP001617669">
    <property type="component" value="Unassembled WGS sequence"/>
</dbReference>
<dbReference type="Gene3D" id="3.30.70.1520">
    <property type="entry name" value="Heterotetrameric sarcosine oxidase"/>
    <property type="match status" value="1"/>
</dbReference>
<protein>
    <submittedName>
        <fullName evidence="1">Sarcosine oxidase subunit gamma</fullName>
    </submittedName>
</protein>
<reference evidence="1 2" key="1">
    <citation type="submission" date="2024-11" db="EMBL/GenBank/DDBJ databases">
        <authorList>
            <person name="Kaparullina E.N."/>
            <person name="Delegan Y.A."/>
            <person name="Doronina N.V."/>
        </authorList>
    </citation>
    <scope>NUCLEOTIDE SEQUENCE [LARGE SCALE GENOMIC DNA]</scope>
    <source>
        <strain evidence="1 2">7sh_L</strain>
    </source>
</reference>
<keyword evidence="2" id="KW-1185">Reference proteome</keyword>
<dbReference type="InterPro" id="IPR027266">
    <property type="entry name" value="TrmE/GcvT-like"/>
</dbReference>
<dbReference type="RefSeq" id="WP_400881151.1">
    <property type="nucleotide sequence ID" value="NZ_JBIWXY010000001.1"/>
</dbReference>
<dbReference type="Gene3D" id="3.30.1360.120">
    <property type="entry name" value="Probable tRNA modification gtpase trme, domain 1"/>
    <property type="match status" value="1"/>
</dbReference>
<dbReference type="SUPFAM" id="SSF103025">
    <property type="entry name" value="Folate-binding domain"/>
    <property type="match status" value="1"/>
</dbReference>
<sequence length="222" mass="24027">MFTKLVTPVAHALHHEQGAWGVIDQMQVVTHFADKTLEEGRKKNLGIADASLLRKFGVKGPQAAQWLAEQGVTIPPRANSWVRSEEGSLVLRLGNSEFLIEDAPGGTSCERLAQAYAGAKGVYPVPHVEASFAISGAAVQVLFSEVCSIDLTRVALGAQDVVMTQFAGVSVVLMHQDLEEESHFRLWCDSSYGPYLWEVIAGIAHEHNGGPVGIGRYFAAYP</sequence>